<accession>I7GLQ8</accession>
<dbReference type="AlphaFoldDB" id="I7GLQ8"/>
<evidence type="ECO:0000313" key="1">
    <source>
        <dbReference type="EMBL" id="BAE89732.1"/>
    </source>
</evidence>
<sequence length="49" mass="5704">MNTQAVPHSLQHQDIWKDIIPSTFFTLKTRSLMLPFPDSIWHVQHSGCL</sequence>
<organism evidence="1">
    <name type="scientific">Macaca fascicularis</name>
    <name type="common">Crab-eating macaque</name>
    <name type="synonym">Cynomolgus monkey</name>
    <dbReference type="NCBI Taxonomy" id="9541"/>
    <lineage>
        <taxon>Eukaryota</taxon>
        <taxon>Metazoa</taxon>
        <taxon>Chordata</taxon>
        <taxon>Craniata</taxon>
        <taxon>Vertebrata</taxon>
        <taxon>Euteleostomi</taxon>
        <taxon>Mammalia</taxon>
        <taxon>Eutheria</taxon>
        <taxon>Euarchontoglires</taxon>
        <taxon>Primates</taxon>
        <taxon>Haplorrhini</taxon>
        <taxon>Catarrhini</taxon>
        <taxon>Cercopithecidae</taxon>
        <taxon>Cercopithecinae</taxon>
        <taxon>Macaca</taxon>
    </lineage>
</organism>
<proteinExistence type="evidence at transcript level"/>
<name>I7GLQ8_MACFA</name>
<dbReference type="EMBL" id="AB172670">
    <property type="protein sequence ID" value="BAE89732.1"/>
    <property type="molecule type" value="mRNA"/>
</dbReference>
<reference evidence="1" key="1">
    <citation type="journal article" date="2007" name="PLoS Biol.">
        <title>Rate of evolution in brain-expressed genes in humans and other primates.</title>
        <authorList>
            <person name="Wang H.-Y."/>
            <person name="Chien H.-C."/>
            <person name="Osada N."/>
            <person name="Hashimoto K."/>
            <person name="Sugano S."/>
            <person name="Gojobori T."/>
            <person name="Chou C.-K."/>
            <person name="Tsai S.-F."/>
            <person name="Wu C.-I."/>
            <person name="Shen C.-K.J."/>
        </authorList>
    </citation>
    <scope>NUCLEOTIDE SEQUENCE</scope>
</reference>
<protein>
    <submittedName>
        <fullName evidence="1">Macaca fascicularis brain cDNA clone: QflA-19166, similar to human F-box only protein 3 (FBXO3), transcript variant 2, mRNA, RefSeq: NM_033406.1</fullName>
    </submittedName>
</protein>